<dbReference type="InterPro" id="IPR043502">
    <property type="entry name" value="DNA/RNA_pol_sf"/>
</dbReference>
<dbReference type="Pfam" id="PF17919">
    <property type="entry name" value="RT_RNaseH_2"/>
    <property type="match status" value="1"/>
</dbReference>
<organism evidence="2 3">
    <name type="scientific">Gossypium hirsutum</name>
    <name type="common">Upland cotton</name>
    <name type="synonym">Gossypium mexicanum</name>
    <dbReference type="NCBI Taxonomy" id="3635"/>
    <lineage>
        <taxon>Eukaryota</taxon>
        <taxon>Viridiplantae</taxon>
        <taxon>Streptophyta</taxon>
        <taxon>Embryophyta</taxon>
        <taxon>Tracheophyta</taxon>
        <taxon>Spermatophyta</taxon>
        <taxon>Magnoliopsida</taxon>
        <taxon>eudicotyledons</taxon>
        <taxon>Gunneridae</taxon>
        <taxon>Pentapetalae</taxon>
        <taxon>rosids</taxon>
        <taxon>malvids</taxon>
        <taxon>Malvales</taxon>
        <taxon>Malvaceae</taxon>
        <taxon>Malvoideae</taxon>
        <taxon>Gossypium</taxon>
    </lineage>
</organism>
<dbReference type="PANTHER" id="PTHR34072:SF41">
    <property type="entry name" value="REVERSE TRANSCRIPTASE_RETROTRANSPOSON-DERIVED PROTEIN RNASE H-LIKE DOMAIN-CONTAINING PROTEIN"/>
    <property type="match status" value="1"/>
</dbReference>
<dbReference type="OrthoDB" id="10513618at2759"/>
<reference evidence="3" key="2">
    <citation type="submission" date="2025-08" db="UniProtKB">
        <authorList>
            <consortium name="RefSeq"/>
        </authorList>
    </citation>
    <scope>IDENTIFICATION</scope>
</reference>
<dbReference type="PANTHER" id="PTHR34072">
    <property type="entry name" value="ENZYMATIC POLYPROTEIN-RELATED"/>
    <property type="match status" value="1"/>
</dbReference>
<evidence type="ECO:0000313" key="3">
    <source>
        <dbReference type="RefSeq" id="XP_016747465.1"/>
    </source>
</evidence>
<dbReference type="PaxDb" id="3635-A0A1U8P8K0"/>
<evidence type="ECO:0000313" key="2">
    <source>
        <dbReference type="Proteomes" id="UP000818029"/>
    </source>
</evidence>
<dbReference type="AlphaFoldDB" id="A0A1U8P8K0"/>
<keyword evidence="2" id="KW-1185">Reference proteome</keyword>
<evidence type="ECO:0000259" key="1">
    <source>
        <dbReference type="Pfam" id="PF17919"/>
    </source>
</evidence>
<dbReference type="GeneID" id="107956263"/>
<sequence>MGDVKETLELIEGRIDEPDSMEEQLKEYVEEVLSSNMDALQALLNIAMGKLIEKDEALKVGMIAMTKENETTMKALNTKIKELEGELVQSCCYIVGGGRIRMDGGKIWATIDWKPPTKGLQCQKAFDQVKQVITNELMLALLDYSKLYEVCTDASDYVTKGVLIHRHLIAFESQKLNDTEQRFTVQEKKMTAVVFMAKLDFIMEYKPGKANAVVDALSRKVEFAAISQPDSALLDHIREGLSHDPITKTLIELAK</sequence>
<feature type="domain" description="Reverse transcriptase/retrotransposon-derived protein RNase H-like" evidence="1">
    <location>
        <begin position="121"/>
        <end position="197"/>
    </location>
</feature>
<dbReference type="SUPFAM" id="SSF56672">
    <property type="entry name" value="DNA/RNA polymerases"/>
    <property type="match status" value="1"/>
</dbReference>
<name>A0A1U8P8K0_GOSHI</name>
<dbReference type="Proteomes" id="UP000818029">
    <property type="component" value="Chromosome D07"/>
</dbReference>
<dbReference type="InterPro" id="IPR041577">
    <property type="entry name" value="RT_RNaseH_2"/>
</dbReference>
<dbReference type="KEGG" id="ghi:107956263"/>
<reference evidence="2" key="1">
    <citation type="journal article" date="2020" name="Nat. Genet.">
        <title>Genomic diversifications of five Gossypium allopolyploid species and their impact on cotton improvement.</title>
        <authorList>
            <person name="Chen Z.J."/>
            <person name="Sreedasyam A."/>
            <person name="Ando A."/>
            <person name="Song Q."/>
            <person name="De Santiago L.M."/>
            <person name="Hulse-Kemp A.M."/>
            <person name="Ding M."/>
            <person name="Ye W."/>
            <person name="Kirkbride R.C."/>
            <person name="Jenkins J."/>
            <person name="Plott C."/>
            <person name="Lovell J."/>
            <person name="Lin Y.M."/>
            <person name="Vaughn R."/>
            <person name="Liu B."/>
            <person name="Simpson S."/>
            <person name="Scheffler B.E."/>
            <person name="Wen L."/>
            <person name="Saski C.A."/>
            <person name="Grover C.E."/>
            <person name="Hu G."/>
            <person name="Conover J.L."/>
            <person name="Carlson J.W."/>
            <person name="Shu S."/>
            <person name="Boston L.B."/>
            <person name="Williams M."/>
            <person name="Peterson D.G."/>
            <person name="McGee K."/>
            <person name="Jones D.C."/>
            <person name="Wendel J.F."/>
            <person name="Stelly D.M."/>
            <person name="Grimwood J."/>
            <person name="Schmutz J."/>
        </authorList>
    </citation>
    <scope>NUCLEOTIDE SEQUENCE [LARGE SCALE GENOMIC DNA]</scope>
    <source>
        <strain evidence="2">cv. TM-1</strain>
    </source>
</reference>
<proteinExistence type="predicted"/>
<protein>
    <recommendedName>
        <fullName evidence="1">Reverse transcriptase/retrotransposon-derived protein RNase H-like domain-containing protein</fullName>
    </recommendedName>
</protein>
<accession>A0A1U8P8K0</accession>
<gene>
    <name evidence="3" type="primary">LOC107956263</name>
</gene>
<dbReference type="RefSeq" id="XP_016747465.1">
    <property type="nucleotide sequence ID" value="XM_016891976.1"/>
</dbReference>